<dbReference type="Gene3D" id="3.40.50.12780">
    <property type="entry name" value="N-terminal domain of ligase-like"/>
    <property type="match status" value="1"/>
</dbReference>
<dbReference type="PROSITE" id="PS00455">
    <property type="entry name" value="AMP_BINDING"/>
    <property type="match status" value="1"/>
</dbReference>
<dbReference type="InterPro" id="IPR020845">
    <property type="entry name" value="AMP-binding_CS"/>
</dbReference>
<dbReference type="Proteomes" id="UP000791080">
    <property type="component" value="Unassembled WGS sequence"/>
</dbReference>
<evidence type="ECO:0000259" key="2">
    <source>
        <dbReference type="Pfam" id="PF00501"/>
    </source>
</evidence>
<sequence length="485" mass="51012">MTEPLFPALLNPPAREAVRFGSVALDYPGLAAAAGAVARRLRSVETTRGRRAHVAVWATPTAHTAVAVVGALVAGVPAVPINPRSGEREVAHIVEDSAPALVLAEPGVTLPRELARVPRVSVSLTGDGGELPPEPPAEHPALIIYTSGTTGAPKGVVLPRRAVASTIDALGEAWRWTAADVLVHGLPLFHVHGLVLGILGPVRLGGTVHHLGRFGTDALVERLSAGGTMMFGVPTMYHRIAEEIADRPDLARALSSARLLVSGSAALPVHDHERIGAATGQRVVERYGMTETLMNTSVRVDGPARPGTVGVPLAGVRVRLVDDAGAELTEDDGQTIGEIQVTGSNLFTEYLNRPDATRDAFDGEWFRTGDMGVRDPDGSLRIVGRRATDLIKSGGYKIGAGEIENALLDHPGVAEVAVTGEPDPDLGERVVAWVVPAAAPRPSEADLADHVATLLAPHKRPRVVRYLDALPRNDMGKVMKRALGG</sequence>
<name>A0ABT1JF32_ACTCY</name>
<dbReference type="InterPro" id="IPR042099">
    <property type="entry name" value="ANL_N_sf"/>
</dbReference>
<dbReference type="SUPFAM" id="SSF56801">
    <property type="entry name" value="Acetyl-CoA synthetase-like"/>
    <property type="match status" value="1"/>
</dbReference>
<dbReference type="Gene3D" id="3.30.300.30">
    <property type="match status" value="1"/>
</dbReference>
<gene>
    <name evidence="4" type="ORF">G443_001278</name>
</gene>
<evidence type="ECO:0000256" key="1">
    <source>
        <dbReference type="ARBA" id="ARBA00006432"/>
    </source>
</evidence>
<dbReference type="Pfam" id="PF13193">
    <property type="entry name" value="AMP-binding_C"/>
    <property type="match status" value="1"/>
</dbReference>
<comment type="caution">
    <text evidence="4">The sequence shown here is derived from an EMBL/GenBank/DDBJ whole genome shotgun (WGS) entry which is preliminary data.</text>
</comment>
<feature type="domain" description="AMP-binding enzyme C-terminal" evidence="3">
    <location>
        <begin position="402"/>
        <end position="477"/>
    </location>
</feature>
<dbReference type="RefSeq" id="WP_026420417.1">
    <property type="nucleotide sequence ID" value="NZ_AUBJ02000001.1"/>
</dbReference>
<protein>
    <submittedName>
        <fullName evidence="4">Malonyl-CoA/methylmalonyl-CoA synthetase</fullName>
    </submittedName>
</protein>
<evidence type="ECO:0000313" key="5">
    <source>
        <dbReference type="Proteomes" id="UP000791080"/>
    </source>
</evidence>
<dbReference type="EMBL" id="AUBJ02000001">
    <property type="protein sequence ID" value="MCP2331008.1"/>
    <property type="molecule type" value="Genomic_DNA"/>
</dbReference>
<dbReference type="InterPro" id="IPR045851">
    <property type="entry name" value="AMP-bd_C_sf"/>
</dbReference>
<evidence type="ECO:0000259" key="3">
    <source>
        <dbReference type="Pfam" id="PF13193"/>
    </source>
</evidence>
<dbReference type="InterPro" id="IPR000873">
    <property type="entry name" value="AMP-dep_synth/lig_dom"/>
</dbReference>
<comment type="similarity">
    <text evidence="1">Belongs to the ATP-dependent AMP-binding enzyme family.</text>
</comment>
<feature type="domain" description="AMP-dependent synthetase/ligase" evidence="2">
    <location>
        <begin position="12"/>
        <end position="351"/>
    </location>
</feature>
<dbReference type="PANTHER" id="PTHR43201:SF8">
    <property type="entry name" value="ACYL-COA SYNTHETASE FAMILY MEMBER 3"/>
    <property type="match status" value="1"/>
</dbReference>
<proteinExistence type="inferred from homology"/>
<keyword evidence="5" id="KW-1185">Reference proteome</keyword>
<dbReference type="NCBIfam" id="NF005858">
    <property type="entry name" value="PRK07787.1"/>
    <property type="match status" value="1"/>
</dbReference>
<dbReference type="PANTHER" id="PTHR43201">
    <property type="entry name" value="ACYL-COA SYNTHETASE"/>
    <property type="match status" value="1"/>
</dbReference>
<dbReference type="Pfam" id="PF00501">
    <property type="entry name" value="AMP-binding"/>
    <property type="match status" value="1"/>
</dbReference>
<organism evidence="4 5">
    <name type="scientific">Actinoalloteichus caeruleus DSM 43889</name>
    <dbReference type="NCBI Taxonomy" id="1120930"/>
    <lineage>
        <taxon>Bacteria</taxon>
        <taxon>Bacillati</taxon>
        <taxon>Actinomycetota</taxon>
        <taxon>Actinomycetes</taxon>
        <taxon>Pseudonocardiales</taxon>
        <taxon>Pseudonocardiaceae</taxon>
        <taxon>Actinoalloteichus</taxon>
        <taxon>Actinoalloteichus cyanogriseus</taxon>
    </lineage>
</organism>
<dbReference type="InterPro" id="IPR025110">
    <property type="entry name" value="AMP-bd_C"/>
</dbReference>
<evidence type="ECO:0000313" key="4">
    <source>
        <dbReference type="EMBL" id="MCP2331008.1"/>
    </source>
</evidence>
<reference evidence="4 5" key="1">
    <citation type="submission" date="2022-06" db="EMBL/GenBank/DDBJ databases">
        <title>Genomic Encyclopedia of Type Strains, Phase I: the one thousand microbial genomes (KMG-I) project.</title>
        <authorList>
            <person name="Kyrpides N."/>
        </authorList>
    </citation>
    <scope>NUCLEOTIDE SEQUENCE [LARGE SCALE GENOMIC DNA]</scope>
    <source>
        <strain evidence="4 5">DSM 43889</strain>
    </source>
</reference>
<accession>A0ABT1JF32</accession>